<dbReference type="Gene3D" id="2.40.50.1020">
    <property type="entry name" value="LytTr DNA-binding domain"/>
    <property type="match status" value="1"/>
</dbReference>
<dbReference type="InterPro" id="IPR007492">
    <property type="entry name" value="LytTR_DNA-bd_dom"/>
</dbReference>
<evidence type="ECO:0000259" key="3">
    <source>
        <dbReference type="PROSITE" id="PS50930"/>
    </source>
</evidence>
<dbReference type="InterPro" id="IPR011006">
    <property type="entry name" value="CheY-like_superfamily"/>
</dbReference>
<dbReference type="PANTHER" id="PTHR37299:SF1">
    <property type="entry name" value="STAGE 0 SPORULATION PROTEIN A HOMOLOG"/>
    <property type="match status" value="1"/>
</dbReference>
<dbReference type="InterPro" id="IPR046947">
    <property type="entry name" value="LytR-like"/>
</dbReference>
<keyword evidence="1" id="KW-0597">Phosphoprotein</keyword>
<dbReference type="SMART" id="SM00448">
    <property type="entry name" value="REC"/>
    <property type="match status" value="1"/>
</dbReference>
<dbReference type="Pfam" id="PF04397">
    <property type="entry name" value="LytTR"/>
    <property type="match status" value="1"/>
</dbReference>
<dbReference type="PROSITE" id="PS50110">
    <property type="entry name" value="RESPONSE_REGULATORY"/>
    <property type="match status" value="1"/>
</dbReference>
<dbReference type="SUPFAM" id="SSF52172">
    <property type="entry name" value="CheY-like"/>
    <property type="match status" value="1"/>
</dbReference>
<dbReference type="PANTHER" id="PTHR37299">
    <property type="entry name" value="TRANSCRIPTIONAL REGULATOR-RELATED"/>
    <property type="match status" value="1"/>
</dbReference>
<dbReference type="AlphaFoldDB" id="A0A2V3PJS9"/>
<gene>
    <name evidence="4" type="ORF">CLV62_12654</name>
</gene>
<comment type="caution">
    <text evidence="4">The sequence shown here is derived from an EMBL/GenBank/DDBJ whole genome shotgun (WGS) entry which is preliminary data.</text>
</comment>
<keyword evidence="4" id="KW-0238">DNA-binding</keyword>
<dbReference type="SMART" id="SM00850">
    <property type="entry name" value="LytTR"/>
    <property type="match status" value="1"/>
</dbReference>
<dbReference type="GO" id="GO:0003677">
    <property type="term" value="F:DNA binding"/>
    <property type="evidence" value="ECO:0007669"/>
    <property type="project" value="UniProtKB-KW"/>
</dbReference>
<feature type="domain" description="HTH LytTR-type" evidence="3">
    <location>
        <begin position="146"/>
        <end position="250"/>
    </location>
</feature>
<name>A0A2V3PJS9_9BACT</name>
<sequence>MAELLSKQPNGQPLRCLIVDDEPVAIKGVVNFINQLDFLEVSGTCTSAMKATEILKVKDIDLMFLDINMPMLSGLEFLESLDKSPLTIMTTAYSAHALEGFRLNVVDYLLKPIEFQRFFQAANKALDLFQSRIILQNNKEESESDMYIRQGDTFQRILWEDILFVEGMQNYLKLHFKDKTFVIHQTMTSLEEMLPKDSFFRIHQSYLINISKIDSISGGRVFIDGKQLPVSRHRKEDLLKTIVYKKLISK</sequence>
<feature type="modified residue" description="4-aspartylphosphate" evidence="1">
    <location>
        <position position="66"/>
    </location>
</feature>
<dbReference type="OrthoDB" id="1490554at2"/>
<dbReference type="Pfam" id="PF00072">
    <property type="entry name" value="Response_reg"/>
    <property type="match status" value="1"/>
</dbReference>
<evidence type="ECO:0000313" key="5">
    <source>
        <dbReference type="Proteomes" id="UP000247973"/>
    </source>
</evidence>
<organism evidence="4 5">
    <name type="scientific">Dysgonomonas alginatilytica</name>
    <dbReference type="NCBI Taxonomy" id="1605892"/>
    <lineage>
        <taxon>Bacteria</taxon>
        <taxon>Pseudomonadati</taxon>
        <taxon>Bacteroidota</taxon>
        <taxon>Bacteroidia</taxon>
        <taxon>Bacteroidales</taxon>
        <taxon>Dysgonomonadaceae</taxon>
        <taxon>Dysgonomonas</taxon>
    </lineage>
</organism>
<dbReference type="Gene3D" id="3.40.50.2300">
    <property type="match status" value="1"/>
</dbReference>
<feature type="domain" description="Response regulatory" evidence="2">
    <location>
        <begin position="15"/>
        <end position="126"/>
    </location>
</feature>
<dbReference type="InterPro" id="IPR001789">
    <property type="entry name" value="Sig_transdc_resp-reg_receiver"/>
</dbReference>
<dbReference type="PROSITE" id="PS50930">
    <property type="entry name" value="HTH_LYTTR"/>
    <property type="match status" value="1"/>
</dbReference>
<evidence type="ECO:0000313" key="4">
    <source>
        <dbReference type="EMBL" id="PXV61120.1"/>
    </source>
</evidence>
<dbReference type="EMBL" id="QICL01000026">
    <property type="protein sequence ID" value="PXV61120.1"/>
    <property type="molecule type" value="Genomic_DNA"/>
</dbReference>
<dbReference type="RefSeq" id="WP_110311929.1">
    <property type="nucleotide sequence ID" value="NZ_QICL01000026.1"/>
</dbReference>
<reference evidence="4 5" key="1">
    <citation type="submission" date="2018-03" db="EMBL/GenBank/DDBJ databases">
        <title>Genomic Encyclopedia of Archaeal and Bacterial Type Strains, Phase II (KMG-II): from individual species to whole genera.</title>
        <authorList>
            <person name="Goeker M."/>
        </authorList>
    </citation>
    <scope>NUCLEOTIDE SEQUENCE [LARGE SCALE GENOMIC DNA]</scope>
    <source>
        <strain evidence="4 5">DSM 100214</strain>
    </source>
</reference>
<protein>
    <submittedName>
        <fullName evidence="4">DNA-binding LytR/AlgR family response regulator</fullName>
    </submittedName>
</protein>
<evidence type="ECO:0000256" key="1">
    <source>
        <dbReference type="PROSITE-ProRule" id="PRU00169"/>
    </source>
</evidence>
<dbReference type="GO" id="GO:0000156">
    <property type="term" value="F:phosphorelay response regulator activity"/>
    <property type="evidence" value="ECO:0007669"/>
    <property type="project" value="InterPro"/>
</dbReference>
<proteinExistence type="predicted"/>
<dbReference type="Proteomes" id="UP000247973">
    <property type="component" value="Unassembled WGS sequence"/>
</dbReference>
<accession>A0A2V3PJS9</accession>
<keyword evidence="5" id="KW-1185">Reference proteome</keyword>
<evidence type="ECO:0000259" key="2">
    <source>
        <dbReference type="PROSITE" id="PS50110"/>
    </source>
</evidence>